<dbReference type="Gene3D" id="3.30.450.40">
    <property type="match status" value="1"/>
</dbReference>
<name>H8GQZ2_METAL</name>
<dbReference type="InterPro" id="IPR029016">
    <property type="entry name" value="GAF-like_dom_sf"/>
</dbReference>
<dbReference type="NCBIfam" id="TIGR00277">
    <property type="entry name" value="HDIG"/>
    <property type="match status" value="1"/>
</dbReference>
<dbReference type="PANTHER" id="PTHR45138:SF9">
    <property type="entry name" value="DIGUANYLATE CYCLASE DGCM-RELATED"/>
    <property type="match status" value="1"/>
</dbReference>
<gene>
    <name evidence="6" type="ORF">Metal_0822</name>
</gene>
<dbReference type="CDD" id="cd00077">
    <property type="entry name" value="HDc"/>
    <property type="match status" value="1"/>
</dbReference>
<dbReference type="InterPro" id="IPR003607">
    <property type="entry name" value="HD/PDEase_dom"/>
</dbReference>
<dbReference type="InterPro" id="IPR003018">
    <property type="entry name" value="GAF"/>
</dbReference>
<dbReference type="Pfam" id="PF08668">
    <property type="entry name" value="HDOD"/>
    <property type="match status" value="1"/>
</dbReference>
<dbReference type="Pfam" id="PF00990">
    <property type="entry name" value="GGDEF"/>
    <property type="match status" value="1"/>
</dbReference>
<comment type="cofactor">
    <cofactor evidence="1">
        <name>Mg(2+)</name>
        <dbReference type="ChEBI" id="CHEBI:18420"/>
    </cofactor>
</comment>
<evidence type="ECO:0000256" key="3">
    <source>
        <dbReference type="ARBA" id="ARBA00034247"/>
    </source>
</evidence>
<evidence type="ECO:0000259" key="5">
    <source>
        <dbReference type="PROSITE" id="PS51833"/>
    </source>
</evidence>
<dbReference type="EMBL" id="CM001475">
    <property type="protein sequence ID" value="EIC28651.1"/>
    <property type="molecule type" value="Genomic_DNA"/>
</dbReference>
<dbReference type="SMART" id="SM00267">
    <property type="entry name" value="GGDEF"/>
    <property type="match status" value="1"/>
</dbReference>
<dbReference type="GO" id="GO:1902201">
    <property type="term" value="P:negative regulation of bacterial-type flagellum-dependent cell motility"/>
    <property type="evidence" value="ECO:0007669"/>
    <property type="project" value="TreeGrafter"/>
</dbReference>
<dbReference type="eggNOG" id="COG1639">
    <property type="taxonomic scope" value="Bacteria"/>
</dbReference>
<proteinExistence type="predicted"/>
<dbReference type="Pfam" id="PF01590">
    <property type="entry name" value="GAF"/>
    <property type="match status" value="1"/>
</dbReference>
<dbReference type="SMART" id="SM00065">
    <property type="entry name" value="GAF"/>
    <property type="match status" value="1"/>
</dbReference>
<dbReference type="PANTHER" id="PTHR45138">
    <property type="entry name" value="REGULATORY COMPONENTS OF SENSORY TRANSDUCTION SYSTEM"/>
    <property type="match status" value="1"/>
</dbReference>
<dbReference type="CDD" id="cd01949">
    <property type="entry name" value="GGDEF"/>
    <property type="match status" value="1"/>
</dbReference>
<feature type="domain" description="HDOD" evidence="5">
    <location>
        <begin position="34"/>
        <end position="229"/>
    </location>
</feature>
<dbReference type="Proteomes" id="UP000005090">
    <property type="component" value="Chromosome"/>
</dbReference>
<evidence type="ECO:0000256" key="1">
    <source>
        <dbReference type="ARBA" id="ARBA00001946"/>
    </source>
</evidence>
<dbReference type="GO" id="GO:0005886">
    <property type="term" value="C:plasma membrane"/>
    <property type="evidence" value="ECO:0007669"/>
    <property type="project" value="TreeGrafter"/>
</dbReference>
<dbReference type="InterPro" id="IPR043128">
    <property type="entry name" value="Rev_trsase/Diguanyl_cyclase"/>
</dbReference>
<dbReference type="GO" id="GO:0052621">
    <property type="term" value="F:diguanylate cyclase activity"/>
    <property type="evidence" value="ECO:0007669"/>
    <property type="project" value="UniProtKB-EC"/>
</dbReference>
<dbReference type="GO" id="GO:0043709">
    <property type="term" value="P:cell adhesion involved in single-species biofilm formation"/>
    <property type="evidence" value="ECO:0007669"/>
    <property type="project" value="TreeGrafter"/>
</dbReference>
<dbReference type="PROSITE" id="PS50887">
    <property type="entry name" value="GGDEF"/>
    <property type="match status" value="1"/>
</dbReference>
<sequence length="682" mass="76447">MKAESGLSMIEMDNKLEHIKKAARAILKNESLNLQLVPVIAVKLVNLTYDPDVRIEALAKIIETDPALAVKVLQTINSAAFCLPAKVTSISRSVNLLGVDEVRRIALTMLLFSKMIQRKSGRFDCLFFWQHCLFVAELSRRIASTLRHPDPEMVYAAGLLHDIGKLAFEVHGKLTYSQFIGSLHNSSHPPLEEEKHFFGITHAEMGLALCLEWQLPMPITGVVSHHHVLPDPGSPFYPYRTEIAIVAFANYIASLQGISSTRHTGPPQLPPQVFEWLPVDELELDGLMEETDKEMRAARQFYRIEFPDVNRLRAKLLQASIAMSRSHHTSEKPVSPAVVRNISASLTAPHQSLEPADFVPWTLESIRHDFDFDRVLLFRIDPQRRSLVVSHACPEAGETGLEIDIGRVSGKLLHCFREKTAVLIPAALEPENPLVGQFGAAEFIAVPVLSHCRLAGIIYADYGLSRKPINARVLEEIVAVAAQLGVALANARHYEIQKHQAQLDPLTRIYNRGMLEFSLNRICRRPAGELQNVALGFVDIDRFKLFNDRCGHQKGDEIIRLVADMLKRLTRPGDLVGRFGGEEFLFVLTDTDENDVRAYAERIRSEIERRGKTLKPRFRQLELTVSIGVVLYRPNFGSYHELIDAADRAMYRAKMAGRNRVVLFDDLPAGDGAPASSPKQEA</sequence>
<dbReference type="FunFam" id="3.30.70.270:FF:000001">
    <property type="entry name" value="Diguanylate cyclase domain protein"/>
    <property type="match status" value="1"/>
</dbReference>
<dbReference type="InterPro" id="IPR006675">
    <property type="entry name" value="HDIG_dom"/>
</dbReference>
<dbReference type="eggNOG" id="COG3706">
    <property type="taxonomic scope" value="Bacteria"/>
</dbReference>
<evidence type="ECO:0000313" key="6">
    <source>
        <dbReference type="EMBL" id="EIC28651.1"/>
    </source>
</evidence>
<accession>H8GQZ2</accession>
<dbReference type="PROSITE" id="PS51833">
    <property type="entry name" value="HDOD"/>
    <property type="match status" value="1"/>
</dbReference>
<dbReference type="RefSeq" id="WP_005369896.1">
    <property type="nucleotide sequence ID" value="NZ_CM001475.1"/>
</dbReference>
<dbReference type="STRING" id="686340.Metal_0822"/>
<evidence type="ECO:0000256" key="2">
    <source>
        <dbReference type="ARBA" id="ARBA00012528"/>
    </source>
</evidence>
<dbReference type="AlphaFoldDB" id="H8GQZ2"/>
<dbReference type="SUPFAM" id="SSF55781">
    <property type="entry name" value="GAF domain-like"/>
    <property type="match status" value="1"/>
</dbReference>
<evidence type="ECO:0000259" key="4">
    <source>
        <dbReference type="PROSITE" id="PS50887"/>
    </source>
</evidence>
<dbReference type="InterPro" id="IPR000160">
    <property type="entry name" value="GGDEF_dom"/>
</dbReference>
<comment type="catalytic activity">
    <reaction evidence="3">
        <text>2 GTP = 3',3'-c-di-GMP + 2 diphosphate</text>
        <dbReference type="Rhea" id="RHEA:24898"/>
        <dbReference type="ChEBI" id="CHEBI:33019"/>
        <dbReference type="ChEBI" id="CHEBI:37565"/>
        <dbReference type="ChEBI" id="CHEBI:58805"/>
        <dbReference type="EC" id="2.7.7.65"/>
    </reaction>
</comment>
<dbReference type="InterPro" id="IPR029787">
    <property type="entry name" value="Nucleotide_cyclase"/>
</dbReference>
<reference evidence="6 7" key="1">
    <citation type="journal article" date="2013" name="Genome Announc.">
        <title>Genome Sequence of the Obligate Gammaproteobacterial Methanotroph Methylomicrobium album Strain BG8.</title>
        <authorList>
            <person name="Kits K.D."/>
            <person name="Kalyuzhnaya M.G."/>
            <person name="Klotz M.G."/>
            <person name="Jetten M.S."/>
            <person name="Op den Camp H.J."/>
            <person name="Vuilleumier S."/>
            <person name="Bringel F."/>
            <person name="Dispirito A.A."/>
            <person name="Murrell J.C."/>
            <person name="Bruce D."/>
            <person name="Cheng J.F."/>
            <person name="Copeland A."/>
            <person name="Goodwin L."/>
            <person name="Hauser L."/>
            <person name="Lajus A."/>
            <person name="Land M.L."/>
            <person name="Lapidus A."/>
            <person name="Lucas S."/>
            <person name="Medigue C."/>
            <person name="Pitluck S."/>
            <person name="Woyke T."/>
            <person name="Zeytun A."/>
            <person name="Stein L.Y."/>
        </authorList>
    </citation>
    <scope>NUCLEOTIDE SEQUENCE [LARGE SCALE GENOMIC DNA]</scope>
    <source>
        <strain evidence="6 7">BG8</strain>
    </source>
</reference>
<dbReference type="NCBIfam" id="TIGR00254">
    <property type="entry name" value="GGDEF"/>
    <property type="match status" value="1"/>
</dbReference>
<dbReference type="InterPro" id="IPR013976">
    <property type="entry name" value="HDOD"/>
</dbReference>
<evidence type="ECO:0000313" key="7">
    <source>
        <dbReference type="Proteomes" id="UP000005090"/>
    </source>
</evidence>
<dbReference type="Gene3D" id="3.30.70.270">
    <property type="match status" value="1"/>
</dbReference>
<dbReference type="SUPFAM" id="SSF55073">
    <property type="entry name" value="Nucleotide cyclase"/>
    <property type="match status" value="1"/>
</dbReference>
<dbReference type="EC" id="2.7.7.65" evidence="2"/>
<dbReference type="SUPFAM" id="SSF109604">
    <property type="entry name" value="HD-domain/PDEase-like"/>
    <property type="match status" value="1"/>
</dbReference>
<dbReference type="InterPro" id="IPR050469">
    <property type="entry name" value="Diguanylate_Cyclase"/>
</dbReference>
<keyword evidence="7" id="KW-1185">Reference proteome</keyword>
<feature type="domain" description="GGDEF" evidence="4">
    <location>
        <begin position="531"/>
        <end position="666"/>
    </location>
</feature>
<organism evidence="6 7">
    <name type="scientific">Methylomicrobium album BG8</name>
    <dbReference type="NCBI Taxonomy" id="686340"/>
    <lineage>
        <taxon>Bacteria</taxon>
        <taxon>Pseudomonadati</taxon>
        <taxon>Pseudomonadota</taxon>
        <taxon>Gammaproteobacteria</taxon>
        <taxon>Methylococcales</taxon>
        <taxon>Methylococcaceae</taxon>
        <taxon>Methylomicrobium</taxon>
    </lineage>
</organism>
<protein>
    <recommendedName>
        <fullName evidence="2">diguanylate cyclase</fullName>
        <ecNumber evidence="2">2.7.7.65</ecNumber>
    </recommendedName>
</protein>
<dbReference type="HOGENOM" id="CLU_019124_0_0_6"/>
<dbReference type="Gene3D" id="1.10.3210.10">
    <property type="entry name" value="Hypothetical protein af1432"/>
    <property type="match status" value="1"/>
</dbReference>
<dbReference type="SMART" id="SM00471">
    <property type="entry name" value="HDc"/>
    <property type="match status" value="1"/>
</dbReference>